<organism evidence="2 3">
    <name type="scientific">Ramlibacter humi</name>
    <dbReference type="NCBI Taxonomy" id="2530451"/>
    <lineage>
        <taxon>Bacteria</taxon>
        <taxon>Pseudomonadati</taxon>
        <taxon>Pseudomonadota</taxon>
        <taxon>Betaproteobacteria</taxon>
        <taxon>Burkholderiales</taxon>
        <taxon>Comamonadaceae</taxon>
        <taxon>Ramlibacter</taxon>
    </lineage>
</organism>
<name>A0A4Z0BTN3_9BURK</name>
<dbReference type="AlphaFoldDB" id="A0A4Z0BTN3"/>
<comment type="caution">
    <text evidence="2">The sequence shown here is derived from an EMBL/GenBank/DDBJ whole genome shotgun (WGS) entry which is preliminary data.</text>
</comment>
<feature type="chain" id="PRO_5021228199" evidence="1">
    <location>
        <begin position="20"/>
        <end position="240"/>
    </location>
</feature>
<keyword evidence="1" id="KW-0732">Signal</keyword>
<dbReference type="InterPro" id="IPR010634">
    <property type="entry name" value="DUF1223"/>
</dbReference>
<feature type="signal peptide" evidence="1">
    <location>
        <begin position="1"/>
        <end position="19"/>
    </location>
</feature>
<proteinExistence type="predicted"/>
<dbReference type="OrthoDB" id="9808254at2"/>
<evidence type="ECO:0000256" key="1">
    <source>
        <dbReference type="SAM" id="SignalP"/>
    </source>
</evidence>
<gene>
    <name evidence="2" type="ORF">EZ216_11545</name>
</gene>
<dbReference type="PANTHER" id="PTHR36057">
    <property type="match status" value="1"/>
</dbReference>
<dbReference type="SUPFAM" id="SSF52833">
    <property type="entry name" value="Thioredoxin-like"/>
    <property type="match status" value="1"/>
</dbReference>
<dbReference type="Proteomes" id="UP000297839">
    <property type="component" value="Unassembled WGS sequence"/>
</dbReference>
<reference evidence="2 3" key="1">
    <citation type="submission" date="2019-03" db="EMBL/GenBank/DDBJ databases">
        <title>Ramlibacter sp. 18x22-1, whole genome shotgun sequence.</title>
        <authorList>
            <person name="Zhang X."/>
            <person name="Feng G."/>
            <person name="Zhu H."/>
        </authorList>
    </citation>
    <scope>NUCLEOTIDE SEQUENCE [LARGE SCALE GENOMIC DNA]</scope>
    <source>
        <strain evidence="2 3">18x22-1</strain>
    </source>
</reference>
<dbReference type="PANTHER" id="PTHR36057:SF1">
    <property type="entry name" value="LIPOPROTEIN LIPID ATTACHMENT SITE-LIKE PROTEIN, PUTATIVE (DUF1223)-RELATED"/>
    <property type="match status" value="1"/>
</dbReference>
<protein>
    <submittedName>
        <fullName evidence="2">DUF1223 domain-containing protein</fullName>
    </submittedName>
</protein>
<evidence type="ECO:0000313" key="3">
    <source>
        <dbReference type="Proteomes" id="UP000297839"/>
    </source>
</evidence>
<dbReference type="Pfam" id="PF06764">
    <property type="entry name" value="DUF1223"/>
    <property type="match status" value="1"/>
</dbReference>
<dbReference type="EMBL" id="SMLK01000003">
    <property type="protein sequence ID" value="TFZ02112.1"/>
    <property type="molecule type" value="Genomic_DNA"/>
</dbReference>
<accession>A0A4Z0BTN3</accession>
<sequence>MFKAAAALLATCAVMQAAAATCEAVSRPQLTPVIELYTSEGCSSCPPADRWLSGLKSAAAQGRVVAQAFHVGYWDSMGWVDRFALAANTARQKEIAAANHESGIYTPQLVRNGQDWRDYGSALAVRTEPARAAIRLAEPEPGRFEATVTPADPAQSWAAYWTVTEHGHASKVKAGENAGEFLQHDFVVRQYVPVPAQRGPQTLQLRAVPRDGQAPRQANLVVFDPKTMKPLQALSLACAG</sequence>
<dbReference type="InterPro" id="IPR036249">
    <property type="entry name" value="Thioredoxin-like_sf"/>
</dbReference>
<keyword evidence="3" id="KW-1185">Reference proteome</keyword>
<evidence type="ECO:0000313" key="2">
    <source>
        <dbReference type="EMBL" id="TFZ02112.1"/>
    </source>
</evidence>